<evidence type="ECO:0000256" key="4">
    <source>
        <dbReference type="ARBA" id="ARBA00022898"/>
    </source>
</evidence>
<keyword evidence="7" id="KW-1185">Reference proteome</keyword>
<name>A0A3S9MFX8_9ACTN</name>
<evidence type="ECO:0000313" key="6">
    <source>
        <dbReference type="EMBL" id="AZQ38060.1"/>
    </source>
</evidence>
<evidence type="ECO:0000256" key="5">
    <source>
        <dbReference type="RuleBase" id="RU003560"/>
    </source>
</evidence>
<evidence type="ECO:0000256" key="1">
    <source>
        <dbReference type="ARBA" id="ARBA00001933"/>
    </source>
</evidence>
<sequence length="523" mass="56782">MTEAAAPVLADANVRQMLSPFGLDIEYTRAEGNALHYTDEEGREHRVVDFACGFGSLMLGHNNSEIAERAKEILDAKVPVHTQLAQHSHTNDLARALNEIIARELHTDEPYYALFGNSGAEAVEIAIKHAEFDRLQRARELLDGVEDNIAAVRDAVSDGGAQVSPEAYALAGVAGSAGLEDLVAEVRRHNEAAAATPPLFLTIEGSFHGKLASSIQLTYNEMFRLPFKSLSAQARFVPADQPDALAKIVSDERVAVLDLVVEDGVVRVVERDFPVFGAFFLEPIRGEAGIRPLSEEFARTIQQVCAELGCPVVSDEIQCGTGRSGAFFAASHIGLVGDYIILAKSLAGGIAKTGVVLVREGRYRNDFELIHSSTFGKDSFSSLIALKVIEMLEADGGAAYRAAEERGAKLKTMLEAVRADFPDVVKDVRGRGLMLGLEFHDQSEAASEIIREQTQHGYIGFAVAGYLLRKHGIRTFTTASALHTFRFEPSIYLGDEDIAQLETALRAVCGVLRRQDEKGFAVV</sequence>
<dbReference type="InterPro" id="IPR015421">
    <property type="entry name" value="PyrdxlP-dep_Trfase_major"/>
</dbReference>
<evidence type="ECO:0000256" key="2">
    <source>
        <dbReference type="ARBA" id="ARBA00022576"/>
    </source>
</evidence>
<comment type="similarity">
    <text evidence="5">Belongs to the class-III pyridoxal-phosphate-dependent aminotransferase family.</text>
</comment>
<keyword evidence="3 6" id="KW-0808">Transferase</keyword>
<comment type="cofactor">
    <cofactor evidence="1">
        <name>pyridoxal 5'-phosphate</name>
        <dbReference type="ChEBI" id="CHEBI:597326"/>
    </cofactor>
</comment>
<proteinExistence type="inferred from homology"/>
<accession>A0A3S9MFX8</accession>
<evidence type="ECO:0000256" key="3">
    <source>
        <dbReference type="ARBA" id="ARBA00022679"/>
    </source>
</evidence>
<protein>
    <submittedName>
        <fullName evidence="6">Aspartate aminotransferase family protein</fullName>
    </submittedName>
</protein>
<dbReference type="RefSeq" id="WP_126395719.1">
    <property type="nucleotide sequence ID" value="NZ_CP034539.1"/>
</dbReference>
<reference evidence="6 7" key="1">
    <citation type="journal article" date="2019" name="Int. J. Syst. Evol. Microbiol.">
        <title>Streptomyces cyaneochromogenes sp. nov., a blue pigment-producing actinomycete from manganese-contaminated soil.</title>
        <authorList>
            <person name="Tang X."/>
            <person name="Zhao J."/>
            <person name="Li K."/>
            <person name="Chen Z."/>
            <person name="Sun Y."/>
            <person name="Gao J."/>
        </authorList>
    </citation>
    <scope>NUCLEOTIDE SEQUENCE [LARGE SCALE GENOMIC DNA]</scope>
    <source>
        <strain evidence="6 7">MK-45</strain>
    </source>
</reference>
<dbReference type="PIRSF" id="PIRSF000521">
    <property type="entry name" value="Transaminase_4ab_Lys_Orn"/>
    <property type="match status" value="1"/>
</dbReference>
<dbReference type="InterPro" id="IPR015422">
    <property type="entry name" value="PyrdxlP-dep_Trfase_small"/>
</dbReference>
<dbReference type="InterPro" id="IPR015424">
    <property type="entry name" value="PyrdxlP-dep_Trfase"/>
</dbReference>
<dbReference type="KEGG" id="scya:EJ357_35210"/>
<dbReference type="InterPro" id="IPR050103">
    <property type="entry name" value="Class-III_PLP-dep_AT"/>
</dbReference>
<dbReference type="OrthoDB" id="9801052at2"/>
<dbReference type="Pfam" id="PF00202">
    <property type="entry name" value="Aminotran_3"/>
    <property type="match status" value="1"/>
</dbReference>
<organism evidence="6 7">
    <name type="scientific">Streptomyces cyaneochromogenes</name>
    <dbReference type="NCBI Taxonomy" id="2496836"/>
    <lineage>
        <taxon>Bacteria</taxon>
        <taxon>Bacillati</taxon>
        <taxon>Actinomycetota</taxon>
        <taxon>Actinomycetes</taxon>
        <taxon>Kitasatosporales</taxon>
        <taxon>Streptomycetaceae</taxon>
        <taxon>Streptomyces</taxon>
    </lineage>
</organism>
<dbReference type="GO" id="GO:0042802">
    <property type="term" value="F:identical protein binding"/>
    <property type="evidence" value="ECO:0007669"/>
    <property type="project" value="TreeGrafter"/>
</dbReference>
<dbReference type="SUPFAM" id="SSF53383">
    <property type="entry name" value="PLP-dependent transferases"/>
    <property type="match status" value="1"/>
</dbReference>
<dbReference type="PANTHER" id="PTHR11986:SF79">
    <property type="entry name" value="ACETYLORNITHINE AMINOTRANSFERASE, MITOCHONDRIAL"/>
    <property type="match status" value="1"/>
</dbReference>
<keyword evidence="4 5" id="KW-0663">Pyridoxal phosphate</keyword>
<dbReference type="Proteomes" id="UP000280298">
    <property type="component" value="Chromosome"/>
</dbReference>
<gene>
    <name evidence="6" type="ORF">EJ357_35210</name>
</gene>
<dbReference type="GO" id="GO:0008483">
    <property type="term" value="F:transaminase activity"/>
    <property type="evidence" value="ECO:0007669"/>
    <property type="project" value="UniProtKB-KW"/>
</dbReference>
<dbReference type="Gene3D" id="3.90.1150.10">
    <property type="entry name" value="Aspartate Aminotransferase, domain 1"/>
    <property type="match status" value="1"/>
</dbReference>
<dbReference type="EMBL" id="CP034539">
    <property type="protein sequence ID" value="AZQ38060.1"/>
    <property type="molecule type" value="Genomic_DNA"/>
</dbReference>
<evidence type="ECO:0000313" key="7">
    <source>
        <dbReference type="Proteomes" id="UP000280298"/>
    </source>
</evidence>
<dbReference type="Gene3D" id="3.40.640.10">
    <property type="entry name" value="Type I PLP-dependent aspartate aminotransferase-like (Major domain)"/>
    <property type="match status" value="1"/>
</dbReference>
<dbReference type="InterPro" id="IPR005814">
    <property type="entry name" value="Aminotrans_3"/>
</dbReference>
<dbReference type="AlphaFoldDB" id="A0A3S9MFX8"/>
<dbReference type="PANTHER" id="PTHR11986">
    <property type="entry name" value="AMINOTRANSFERASE CLASS III"/>
    <property type="match status" value="1"/>
</dbReference>
<dbReference type="GO" id="GO:0030170">
    <property type="term" value="F:pyridoxal phosphate binding"/>
    <property type="evidence" value="ECO:0007669"/>
    <property type="project" value="InterPro"/>
</dbReference>
<keyword evidence="2 6" id="KW-0032">Aminotransferase</keyword>